<gene>
    <name evidence="1" type="ORF">NAEGRDRAFT_71776</name>
</gene>
<accession>D2VS14</accession>
<proteinExistence type="predicted"/>
<dbReference type="RefSeq" id="XP_002673083.1">
    <property type="nucleotide sequence ID" value="XM_002673037.1"/>
</dbReference>
<sequence length="166" mass="18932">MNRSRDSLSSSEVEEIVVEYFPQEQTPQAHEVFGQEGDQYHHSDNLAMHYPIQTPLQDETNLLMGHIDFFNNSNNTHNVNDGTIINRANPILISTRLNTQPILIKKSSSPHQLVLKSLKPNNRISKPARKLNSSTLNLLKYADPEYRSKSTNIQTDENVKPQLLNN</sequence>
<dbReference type="InParanoid" id="D2VS14"/>
<keyword evidence="2" id="KW-1185">Reference proteome</keyword>
<dbReference type="Proteomes" id="UP000006671">
    <property type="component" value="Unassembled WGS sequence"/>
</dbReference>
<dbReference type="AlphaFoldDB" id="D2VS14"/>
<evidence type="ECO:0000313" key="1">
    <source>
        <dbReference type="EMBL" id="EFC40339.1"/>
    </source>
</evidence>
<dbReference type="VEuPathDB" id="AmoebaDB:NAEGRDRAFT_71776"/>
<dbReference type="KEGG" id="ngr:NAEGRDRAFT_71776"/>
<reference evidence="1 2" key="1">
    <citation type="journal article" date="2010" name="Cell">
        <title>The genome of Naegleria gruberi illuminates early eukaryotic versatility.</title>
        <authorList>
            <person name="Fritz-Laylin L.K."/>
            <person name="Prochnik S.E."/>
            <person name="Ginger M.L."/>
            <person name="Dacks J.B."/>
            <person name="Carpenter M.L."/>
            <person name="Field M.C."/>
            <person name="Kuo A."/>
            <person name="Paredez A."/>
            <person name="Chapman J."/>
            <person name="Pham J."/>
            <person name="Shu S."/>
            <person name="Neupane R."/>
            <person name="Cipriano M."/>
            <person name="Mancuso J."/>
            <person name="Tu H."/>
            <person name="Salamov A."/>
            <person name="Lindquist E."/>
            <person name="Shapiro H."/>
            <person name="Lucas S."/>
            <person name="Grigoriev I.V."/>
            <person name="Cande W.Z."/>
            <person name="Fulton C."/>
            <person name="Rokhsar D.S."/>
            <person name="Dawson S.C."/>
        </authorList>
    </citation>
    <scope>NUCLEOTIDE SEQUENCE [LARGE SCALE GENOMIC DNA]</scope>
    <source>
        <strain evidence="1 2">NEG-M</strain>
    </source>
</reference>
<dbReference type="GeneID" id="8854770"/>
<name>D2VS14_NAEGR</name>
<organism evidence="2">
    <name type="scientific">Naegleria gruberi</name>
    <name type="common">Amoeba</name>
    <dbReference type="NCBI Taxonomy" id="5762"/>
    <lineage>
        <taxon>Eukaryota</taxon>
        <taxon>Discoba</taxon>
        <taxon>Heterolobosea</taxon>
        <taxon>Tetramitia</taxon>
        <taxon>Eutetramitia</taxon>
        <taxon>Vahlkampfiidae</taxon>
        <taxon>Naegleria</taxon>
    </lineage>
</organism>
<dbReference type="EMBL" id="GG738893">
    <property type="protein sequence ID" value="EFC40339.1"/>
    <property type="molecule type" value="Genomic_DNA"/>
</dbReference>
<protein>
    <submittedName>
        <fullName evidence="1">Predicted protein</fullName>
    </submittedName>
</protein>
<evidence type="ECO:0000313" key="2">
    <source>
        <dbReference type="Proteomes" id="UP000006671"/>
    </source>
</evidence>